<accession>A0ABD4AZ18</accession>
<sequence>MAANSAGSGRHRFKPPDRLLALNLQGGVSDRESHEAISRFDEVDLRHQGTGFIGHVEIGGIRTVQSFRPRLGIAMYPCHDDTFHSDIVRLRHPNEVADGDRTSNCRCTDLSHQRSASAMTCRTIVDVA</sequence>
<protein>
    <submittedName>
        <fullName evidence="1">Uncharacterized protein</fullName>
    </submittedName>
</protein>
<dbReference type="EMBL" id="LASD01000003">
    <property type="protein sequence ID" value="KKL42295.1"/>
    <property type="molecule type" value="Genomic_DNA"/>
</dbReference>
<organism evidence="1 2">
    <name type="scientific">Burkholderia contaminans LMG 23361</name>
    <dbReference type="NCBI Taxonomy" id="1334628"/>
    <lineage>
        <taxon>Bacteria</taxon>
        <taxon>Pseudomonadati</taxon>
        <taxon>Pseudomonadota</taxon>
        <taxon>Betaproteobacteria</taxon>
        <taxon>Burkholderiales</taxon>
        <taxon>Burkholderiaceae</taxon>
        <taxon>Burkholderia</taxon>
        <taxon>Burkholderia cepacia complex</taxon>
    </lineage>
</organism>
<evidence type="ECO:0000313" key="2">
    <source>
        <dbReference type="Proteomes" id="UP000034400"/>
    </source>
</evidence>
<comment type="caution">
    <text evidence="1">The sequence shown here is derived from an EMBL/GenBank/DDBJ whole genome shotgun (WGS) entry which is preliminary data.</text>
</comment>
<evidence type="ECO:0000313" key="1">
    <source>
        <dbReference type="EMBL" id="KKL42295.1"/>
    </source>
</evidence>
<proteinExistence type="predicted"/>
<dbReference type="AlphaFoldDB" id="A0ABD4AZ18"/>
<name>A0ABD4AZ18_9BURK</name>
<reference evidence="1 2" key="1">
    <citation type="submission" date="2015-03" db="EMBL/GenBank/DDBJ databases">
        <title>Draft genome sequences of the Burkholderia contaminans strains LMG 23361 and FFH2055 and Burkholderia cenocepacia K56-2.</title>
        <authorList>
            <person name="Bloodworth R.A."/>
            <person name="Selin C."/>
            <person name="Lopez De Volder M.A."/>
            <person name="Degrossi J."/>
            <person name="Drevinek P."/>
            <person name="Galanternik L."/>
            <person name="Cardona S.T."/>
        </authorList>
    </citation>
    <scope>NUCLEOTIDE SEQUENCE [LARGE SCALE GENOMIC DNA]</scope>
    <source>
        <strain evidence="1 2">LMG 23361</strain>
    </source>
</reference>
<gene>
    <name evidence="1" type="ORF">WR31_10065</name>
</gene>
<dbReference type="Proteomes" id="UP000034400">
    <property type="component" value="Unassembled WGS sequence"/>
</dbReference>